<sequence>MTYRAIQTAIVAAALLILPNVEAKAHCVGENFAVVGQSLAFIRKNQEVRAKRRAERKWRRNVSRKYGKAFASAGFAKNRKMRCTRLKLSDGGKIGTRCVLSAMPCDANR</sequence>
<feature type="signal peptide" evidence="1">
    <location>
        <begin position="1"/>
        <end position="23"/>
    </location>
</feature>
<protein>
    <submittedName>
        <fullName evidence="2">Uncharacterized protein</fullName>
    </submittedName>
</protein>
<proteinExistence type="predicted"/>
<evidence type="ECO:0000256" key="1">
    <source>
        <dbReference type="SAM" id="SignalP"/>
    </source>
</evidence>
<dbReference type="EMBL" id="OBEL01000002">
    <property type="protein sequence ID" value="SNZ19331.1"/>
    <property type="molecule type" value="Genomic_DNA"/>
</dbReference>
<accession>A0A285PHH9</accession>
<keyword evidence="3" id="KW-1185">Reference proteome</keyword>
<evidence type="ECO:0000313" key="3">
    <source>
        <dbReference type="Proteomes" id="UP000219439"/>
    </source>
</evidence>
<dbReference type="Proteomes" id="UP000219439">
    <property type="component" value="Unassembled WGS sequence"/>
</dbReference>
<name>A0A285PHH9_9HYPH</name>
<feature type="chain" id="PRO_5013171187" evidence="1">
    <location>
        <begin position="24"/>
        <end position="109"/>
    </location>
</feature>
<gene>
    <name evidence="2" type="ORF">SAMN06265368_2414</name>
</gene>
<dbReference type="AlphaFoldDB" id="A0A285PHH9"/>
<reference evidence="2 3" key="1">
    <citation type="submission" date="2017-09" db="EMBL/GenBank/DDBJ databases">
        <authorList>
            <person name="Ehlers B."/>
            <person name="Leendertz F.H."/>
        </authorList>
    </citation>
    <scope>NUCLEOTIDE SEQUENCE [LARGE SCALE GENOMIC DNA]</scope>
    <source>
        <strain evidence="2 3">DSM 18289</strain>
    </source>
</reference>
<organism evidence="2 3">
    <name type="scientific">Cohaesibacter gelatinilyticus</name>
    <dbReference type="NCBI Taxonomy" id="372072"/>
    <lineage>
        <taxon>Bacteria</taxon>
        <taxon>Pseudomonadati</taxon>
        <taxon>Pseudomonadota</taxon>
        <taxon>Alphaproteobacteria</taxon>
        <taxon>Hyphomicrobiales</taxon>
        <taxon>Cohaesibacteraceae</taxon>
    </lineage>
</organism>
<keyword evidence="1" id="KW-0732">Signal</keyword>
<evidence type="ECO:0000313" key="2">
    <source>
        <dbReference type="EMBL" id="SNZ19331.1"/>
    </source>
</evidence>